<dbReference type="InterPro" id="IPR039552">
    <property type="entry name" value="IS66_C"/>
</dbReference>
<comment type="caution">
    <text evidence="6">The sequence shown here is derived from an EMBL/GenBank/DDBJ whole genome shotgun (WGS) entry which is preliminary data.</text>
</comment>
<dbReference type="EMBL" id="JACOGG010000044">
    <property type="protein sequence ID" value="MBC3937238.1"/>
    <property type="molecule type" value="Genomic_DNA"/>
</dbReference>
<accession>A0A923I3U1</accession>
<evidence type="ECO:0000259" key="2">
    <source>
        <dbReference type="Pfam" id="PF03050"/>
    </source>
</evidence>
<dbReference type="PANTHER" id="PTHR33678:SF1">
    <property type="entry name" value="BLL1576 PROTEIN"/>
    <property type="match status" value="1"/>
</dbReference>
<dbReference type="InterPro" id="IPR024474">
    <property type="entry name" value="Znf_dom_IS66"/>
</dbReference>
<reference evidence="6" key="1">
    <citation type="submission" date="2020-08" db="EMBL/GenBank/DDBJ databases">
        <title>Novel species isolated from subtropical streams in China.</title>
        <authorList>
            <person name="Lu H."/>
        </authorList>
    </citation>
    <scope>NUCLEOTIDE SEQUENCE</scope>
    <source>
        <strain evidence="6">CY7W</strain>
    </source>
</reference>
<dbReference type="Proteomes" id="UP000612361">
    <property type="component" value="Unassembled WGS sequence"/>
</dbReference>
<dbReference type="InterPro" id="IPR004291">
    <property type="entry name" value="Transposase_IS66_central"/>
</dbReference>
<dbReference type="InterPro" id="IPR024463">
    <property type="entry name" value="Transposase_TnpC_homeodom"/>
</dbReference>
<dbReference type="PANTHER" id="PTHR33678">
    <property type="entry name" value="BLL1576 PROTEIN"/>
    <property type="match status" value="1"/>
</dbReference>
<feature type="compositionally biased region" description="Basic and acidic residues" evidence="1">
    <location>
        <begin position="51"/>
        <end position="60"/>
    </location>
</feature>
<dbReference type="RefSeq" id="WP_186882717.1">
    <property type="nucleotide sequence ID" value="NZ_JACOGG010000044.1"/>
</dbReference>
<dbReference type="Pfam" id="PF13007">
    <property type="entry name" value="LZ_Tnp_IS66"/>
    <property type="match status" value="1"/>
</dbReference>
<feature type="domain" description="Transposase IS66 zinc-finger binding" evidence="3">
    <location>
        <begin position="119"/>
        <end position="162"/>
    </location>
</feature>
<sequence length="524" mass="58724">MNKLAAFPDLPPEVQAYIRALETRNAELSERVRYVEEQFRLAQLKRYAPSSEKRSDRVFNEAEQVDPAPELDSDTIPLTPPETGMPELAPPAQQTRGRKPLPADLPRKRIEYDLAPEQKICTCCQSALHRIGEDISEQLHIPPQTPWVWQHVRFKYGCRHCERHGISAPVVRAAMPAQPLPGSVADAATIATVMTGKYADGMPLYRMEAVLGRVGIALSRGTMGHWMIGASQRHLQRLYEAMHAVLLAQPLIHGDETRVQVLHEEGKRAQSQSYMWVYRSAESSTTPVVLFEYQPGRGQQYPQAFLQSYAGTLMTDGYSAWRTLTGVTHLGCMAHARRYFDEAAKAQGKADKRARQALDMIARLYHVEALARGDLPAGHTRADYTHRLRQQHSVPVLSVLRTWLDQQAAQVLPKSLLGEAITYARNQWSYLSRYTDDGNAPIDNNAVERDIRPFTTGRKNWLFSDTVAGAKASAVIYSLMLTCRACGVEPYAYLCHVLTELPLRAEGADLHDLLPFNYAGSVTP</sequence>
<evidence type="ECO:0000259" key="4">
    <source>
        <dbReference type="Pfam" id="PF13007"/>
    </source>
</evidence>
<dbReference type="InterPro" id="IPR052344">
    <property type="entry name" value="Transposase-related"/>
</dbReference>
<proteinExistence type="predicted"/>
<dbReference type="AlphaFoldDB" id="A0A923I3U1"/>
<evidence type="ECO:0000259" key="3">
    <source>
        <dbReference type="Pfam" id="PF13005"/>
    </source>
</evidence>
<dbReference type="Pfam" id="PF03050">
    <property type="entry name" value="DDE_Tnp_IS66"/>
    <property type="match status" value="1"/>
</dbReference>
<dbReference type="Pfam" id="PF13817">
    <property type="entry name" value="DDE_Tnp_IS66_C"/>
    <property type="match status" value="1"/>
</dbReference>
<dbReference type="Pfam" id="PF13005">
    <property type="entry name" value="zf-IS66"/>
    <property type="match status" value="1"/>
</dbReference>
<gene>
    <name evidence="6" type="ORF">H8K47_17940</name>
</gene>
<feature type="domain" description="Transposase TnpC homeodomain" evidence="4">
    <location>
        <begin position="36"/>
        <end position="110"/>
    </location>
</feature>
<protein>
    <submittedName>
        <fullName evidence="6">IS66 family transposase</fullName>
    </submittedName>
</protein>
<keyword evidence="7" id="KW-1185">Reference proteome</keyword>
<organism evidence="6 7">
    <name type="scientific">Undibacterium rugosum</name>
    <dbReference type="NCBI Taxonomy" id="2762291"/>
    <lineage>
        <taxon>Bacteria</taxon>
        <taxon>Pseudomonadati</taxon>
        <taxon>Pseudomonadota</taxon>
        <taxon>Betaproteobacteria</taxon>
        <taxon>Burkholderiales</taxon>
        <taxon>Oxalobacteraceae</taxon>
        <taxon>Undibacterium</taxon>
    </lineage>
</organism>
<evidence type="ECO:0000313" key="6">
    <source>
        <dbReference type="EMBL" id="MBC3937238.1"/>
    </source>
</evidence>
<feature type="domain" description="Transposase IS66 C-terminal" evidence="5">
    <location>
        <begin position="478"/>
        <end position="515"/>
    </location>
</feature>
<dbReference type="NCBIfam" id="NF033517">
    <property type="entry name" value="transpos_IS66"/>
    <property type="match status" value="1"/>
</dbReference>
<evidence type="ECO:0000256" key="1">
    <source>
        <dbReference type="SAM" id="MobiDB-lite"/>
    </source>
</evidence>
<feature type="region of interest" description="Disordered" evidence="1">
    <location>
        <begin position="50"/>
        <end position="103"/>
    </location>
</feature>
<evidence type="ECO:0000259" key="5">
    <source>
        <dbReference type="Pfam" id="PF13817"/>
    </source>
</evidence>
<feature type="domain" description="Transposase IS66 central" evidence="2">
    <location>
        <begin position="183"/>
        <end position="471"/>
    </location>
</feature>
<evidence type="ECO:0000313" key="7">
    <source>
        <dbReference type="Proteomes" id="UP000612361"/>
    </source>
</evidence>
<name>A0A923I3U1_9BURK</name>